<keyword evidence="1" id="KW-0175">Coiled coil</keyword>
<reference evidence="2" key="1">
    <citation type="journal article" date="2020" name="Stud. Mycol.">
        <title>101 Dothideomycetes genomes: a test case for predicting lifestyles and emergence of pathogens.</title>
        <authorList>
            <person name="Haridas S."/>
            <person name="Albert R."/>
            <person name="Binder M."/>
            <person name="Bloem J."/>
            <person name="Labutti K."/>
            <person name="Salamov A."/>
            <person name="Andreopoulos B."/>
            <person name="Baker S."/>
            <person name="Barry K."/>
            <person name="Bills G."/>
            <person name="Bluhm B."/>
            <person name="Cannon C."/>
            <person name="Castanera R."/>
            <person name="Culley D."/>
            <person name="Daum C."/>
            <person name="Ezra D."/>
            <person name="Gonzalez J."/>
            <person name="Henrissat B."/>
            <person name="Kuo A."/>
            <person name="Liang C."/>
            <person name="Lipzen A."/>
            <person name="Lutzoni F."/>
            <person name="Magnuson J."/>
            <person name="Mondo S."/>
            <person name="Nolan M."/>
            <person name="Ohm R."/>
            <person name="Pangilinan J."/>
            <person name="Park H.-J."/>
            <person name="Ramirez L."/>
            <person name="Alfaro M."/>
            <person name="Sun H."/>
            <person name="Tritt A."/>
            <person name="Yoshinaga Y."/>
            <person name="Zwiers L.-H."/>
            <person name="Turgeon B."/>
            <person name="Goodwin S."/>
            <person name="Spatafora J."/>
            <person name="Crous P."/>
            <person name="Grigoriev I."/>
        </authorList>
    </citation>
    <scope>NUCLEOTIDE SEQUENCE</scope>
    <source>
        <strain evidence="2">CBS 279.74</strain>
    </source>
</reference>
<dbReference type="InterPro" id="IPR022085">
    <property type="entry name" value="OpdG"/>
</dbReference>
<keyword evidence="3" id="KW-1185">Reference proteome</keyword>
<dbReference type="EMBL" id="MU005766">
    <property type="protein sequence ID" value="KAF2712011.1"/>
    <property type="molecule type" value="Genomic_DNA"/>
</dbReference>
<organism evidence="2 3">
    <name type="scientific">Pleomassaria siparia CBS 279.74</name>
    <dbReference type="NCBI Taxonomy" id="1314801"/>
    <lineage>
        <taxon>Eukaryota</taxon>
        <taxon>Fungi</taxon>
        <taxon>Dikarya</taxon>
        <taxon>Ascomycota</taxon>
        <taxon>Pezizomycotina</taxon>
        <taxon>Dothideomycetes</taxon>
        <taxon>Pleosporomycetidae</taxon>
        <taxon>Pleosporales</taxon>
        <taxon>Pleomassariaceae</taxon>
        <taxon>Pleomassaria</taxon>
    </lineage>
</organism>
<dbReference type="OrthoDB" id="3350591at2759"/>
<dbReference type="Pfam" id="PF12311">
    <property type="entry name" value="DUF3632"/>
    <property type="match status" value="1"/>
</dbReference>
<proteinExistence type="predicted"/>
<dbReference type="InterPro" id="IPR053204">
    <property type="entry name" value="Oxopyrrolidines_Biosynth-assoc"/>
</dbReference>
<dbReference type="PANTHER" id="PTHR38797">
    <property type="entry name" value="NUCLEAR PORE COMPLEX PROTEIN NUP85-RELATED"/>
    <property type="match status" value="1"/>
</dbReference>
<name>A0A6G1KHY4_9PLEO</name>
<evidence type="ECO:0000256" key="1">
    <source>
        <dbReference type="SAM" id="Coils"/>
    </source>
</evidence>
<gene>
    <name evidence="2" type="ORF">K504DRAFT_372745</name>
</gene>
<sequence>MDKTSKVKEAISTTQDEPEQIDAIKDIRGWFGPEKDSDFYSLVQTYLLESTTLTQTITKLSDHIEQLQSKEQDFEYMDLWYSILHSAKRIPWRKTECHTKLVDLVKRMKSPVEENHHNFPDFSAWSLSVREVLNDSPGCGAGFSVPETHAWANLNYFLARVKKERLSEDFVPLHGLWALREALEHVHKDDGPHDAHVPGTKIEKYNSLVPAAATWVISLGKELYDLEKDMAPASPNHGNPAVGGELWKGKPEFSKGRWALWKKRFGEISKMEELNEETKEIAKEAVEAMEKAEGS</sequence>
<evidence type="ECO:0000313" key="3">
    <source>
        <dbReference type="Proteomes" id="UP000799428"/>
    </source>
</evidence>
<dbReference type="PANTHER" id="PTHR38797:SF4">
    <property type="entry name" value="NUCLEAR PORE COMPLEX PROTEIN NUP85"/>
    <property type="match status" value="1"/>
</dbReference>
<dbReference type="AlphaFoldDB" id="A0A6G1KHY4"/>
<feature type="coiled-coil region" evidence="1">
    <location>
        <begin position="268"/>
        <end position="295"/>
    </location>
</feature>
<dbReference type="Proteomes" id="UP000799428">
    <property type="component" value="Unassembled WGS sequence"/>
</dbReference>
<protein>
    <submittedName>
        <fullName evidence="2">Uncharacterized protein</fullName>
    </submittedName>
</protein>
<accession>A0A6G1KHY4</accession>
<evidence type="ECO:0000313" key="2">
    <source>
        <dbReference type="EMBL" id="KAF2712011.1"/>
    </source>
</evidence>